<gene>
    <name evidence="2" type="ORF">METZ01_LOCUS372645</name>
</gene>
<feature type="region of interest" description="Disordered" evidence="1">
    <location>
        <begin position="1"/>
        <end position="21"/>
    </location>
</feature>
<dbReference type="EMBL" id="UINC01135563">
    <property type="protein sequence ID" value="SVD19791.1"/>
    <property type="molecule type" value="Genomic_DNA"/>
</dbReference>
<evidence type="ECO:0000313" key="2">
    <source>
        <dbReference type="EMBL" id="SVD19791.1"/>
    </source>
</evidence>
<feature type="region of interest" description="Disordered" evidence="1">
    <location>
        <begin position="144"/>
        <end position="166"/>
    </location>
</feature>
<evidence type="ECO:0000256" key="1">
    <source>
        <dbReference type="SAM" id="MobiDB-lite"/>
    </source>
</evidence>
<protein>
    <submittedName>
        <fullName evidence="2">Uncharacterized protein</fullName>
    </submittedName>
</protein>
<organism evidence="2">
    <name type="scientific">marine metagenome</name>
    <dbReference type="NCBI Taxonomy" id="408172"/>
    <lineage>
        <taxon>unclassified sequences</taxon>
        <taxon>metagenomes</taxon>
        <taxon>ecological metagenomes</taxon>
    </lineage>
</organism>
<proteinExistence type="predicted"/>
<accession>A0A382TEE1</accession>
<reference evidence="2" key="1">
    <citation type="submission" date="2018-05" db="EMBL/GenBank/DDBJ databases">
        <authorList>
            <person name="Lanie J.A."/>
            <person name="Ng W.-L."/>
            <person name="Kazmierczak K.M."/>
            <person name="Andrzejewski T.M."/>
            <person name="Davidsen T.M."/>
            <person name="Wayne K.J."/>
            <person name="Tettelin H."/>
            <person name="Glass J.I."/>
            <person name="Rusch D."/>
            <person name="Podicherti R."/>
            <person name="Tsui H.-C.T."/>
            <person name="Winkler M.E."/>
        </authorList>
    </citation>
    <scope>NUCLEOTIDE SEQUENCE</scope>
</reference>
<sequence length="166" mass="18957">KLVGRWSGSNTDPDNPSRWEFIRRPDRTGTIAYANEGDEPEEITLAHGLWKLRHGKFIFSELTEGKKIMPWGEISLGDESVIQVADDQFVTQWIDPERRVLGGLFARRVRNTEKRVQEFKLPPMKPFSKADPFDSAAFLKKVRATKRKLPKRDDGNEGGPLPKKSP</sequence>
<feature type="non-terminal residue" evidence="2">
    <location>
        <position position="1"/>
    </location>
</feature>
<dbReference type="AlphaFoldDB" id="A0A382TEE1"/>
<name>A0A382TEE1_9ZZZZ</name>